<dbReference type="InterPro" id="IPR000748">
    <property type="entry name" value="PsdUridine_synth_RsuA/RluB/E/F"/>
</dbReference>
<feature type="domain" description="RNA-binding S4" evidence="5">
    <location>
        <begin position="13"/>
        <end position="71"/>
    </location>
</feature>
<dbReference type="Gene3D" id="3.10.290.10">
    <property type="entry name" value="RNA-binding S4 domain"/>
    <property type="match status" value="1"/>
</dbReference>
<gene>
    <name evidence="6" type="ORF">FDK22_05180</name>
</gene>
<evidence type="ECO:0000259" key="5">
    <source>
        <dbReference type="SMART" id="SM00363"/>
    </source>
</evidence>
<dbReference type="InterPro" id="IPR018496">
    <property type="entry name" value="PsdUridine_synth_RsuA/RluB_CS"/>
</dbReference>
<dbReference type="InterPro" id="IPR036986">
    <property type="entry name" value="S4_RNA-bd_sf"/>
</dbReference>
<dbReference type="PROSITE" id="PS01149">
    <property type="entry name" value="PSI_RSU"/>
    <property type="match status" value="1"/>
</dbReference>
<evidence type="ECO:0000256" key="1">
    <source>
        <dbReference type="ARBA" id="ARBA00008348"/>
    </source>
</evidence>
<dbReference type="CDD" id="cd00165">
    <property type="entry name" value="S4"/>
    <property type="match status" value="1"/>
</dbReference>
<dbReference type="SUPFAM" id="SSF55120">
    <property type="entry name" value="Pseudouridine synthase"/>
    <property type="match status" value="1"/>
</dbReference>
<dbReference type="PANTHER" id="PTHR47683">
    <property type="entry name" value="PSEUDOURIDINE SYNTHASE FAMILY PROTEIN-RELATED"/>
    <property type="match status" value="1"/>
</dbReference>
<dbReference type="GO" id="GO:0120159">
    <property type="term" value="F:rRNA pseudouridine synthase activity"/>
    <property type="evidence" value="ECO:0007669"/>
    <property type="project" value="UniProtKB-ARBA"/>
</dbReference>
<evidence type="ECO:0000256" key="2">
    <source>
        <dbReference type="ARBA" id="ARBA00023235"/>
    </source>
</evidence>
<keyword evidence="3" id="KW-0694">RNA-binding</keyword>
<evidence type="ECO:0000256" key="3">
    <source>
        <dbReference type="PROSITE-ProRule" id="PRU00182"/>
    </source>
</evidence>
<dbReference type="InterPro" id="IPR020103">
    <property type="entry name" value="PsdUridine_synth_cat_dom_sf"/>
</dbReference>
<dbReference type="SUPFAM" id="SSF55174">
    <property type="entry name" value="Alpha-L RNA-binding motif"/>
    <property type="match status" value="1"/>
</dbReference>
<name>A0A5R8Y269_9BACT</name>
<dbReference type="InterPro" id="IPR006145">
    <property type="entry name" value="PsdUridine_synth_RsuA/RluA"/>
</dbReference>
<protein>
    <recommendedName>
        <fullName evidence="4">Pseudouridine synthase</fullName>
        <ecNumber evidence="4">5.4.99.-</ecNumber>
    </recommendedName>
</protein>
<dbReference type="InterPro" id="IPR042092">
    <property type="entry name" value="PsdUridine_s_RsuA/RluB/E/F_cat"/>
</dbReference>
<evidence type="ECO:0000313" key="7">
    <source>
        <dbReference type="Proteomes" id="UP000308901"/>
    </source>
</evidence>
<dbReference type="InterPro" id="IPR020094">
    <property type="entry name" value="TruA/RsuA/RluB/E/F_N"/>
</dbReference>
<dbReference type="Gene3D" id="3.30.70.580">
    <property type="entry name" value="Pseudouridine synthase I, catalytic domain, N-terminal subdomain"/>
    <property type="match status" value="1"/>
</dbReference>
<dbReference type="RefSeq" id="WP_138151849.1">
    <property type="nucleotide sequence ID" value="NZ_CBDDKQ010000002.1"/>
</dbReference>
<dbReference type="Pfam" id="PF00849">
    <property type="entry name" value="PseudoU_synth_2"/>
    <property type="match status" value="1"/>
</dbReference>
<dbReference type="GO" id="GO:0000455">
    <property type="term" value="P:enzyme-directed rRNA pseudouridine synthesis"/>
    <property type="evidence" value="ECO:0007669"/>
    <property type="project" value="UniProtKB-ARBA"/>
</dbReference>
<keyword evidence="2 4" id="KW-0413">Isomerase</keyword>
<dbReference type="Pfam" id="PF01479">
    <property type="entry name" value="S4"/>
    <property type="match status" value="1"/>
</dbReference>
<dbReference type="EMBL" id="VANU01000002">
    <property type="protein sequence ID" value="TLP39266.1"/>
    <property type="molecule type" value="Genomic_DNA"/>
</dbReference>
<reference evidence="6 7" key="1">
    <citation type="submission" date="2019-05" db="EMBL/GenBank/DDBJ databases">
        <title>Arcobacter sp. nov., isolated from sea sediment.</title>
        <authorList>
            <person name="Kim W."/>
        </authorList>
    </citation>
    <scope>NUCLEOTIDE SEQUENCE [LARGE SCALE GENOMIC DNA]</scope>
    <source>
        <strain evidence="6 7">CAU 1517</strain>
    </source>
</reference>
<dbReference type="NCBIfam" id="TIGR00093">
    <property type="entry name" value="pseudouridine synthase"/>
    <property type="match status" value="1"/>
</dbReference>
<dbReference type="PROSITE" id="PS50889">
    <property type="entry name" value="S4"/>
    <property type="match status" value="1"/>
</dbReference>
<dbReference type="AlphaFoldDB" id="A0A5R8Y269"/>
<keyword evidence="7" id="KW-1185">Reference proteome</keyword>
<sequence length="265" mass="30648">MKGKNEEQVEEETRLNKFISHNSNYSRREADKIIEEGKVSINGTPVKNLATKVKPDDIVRIGKKIIKEDKNRMYTVIMYNKPKGELVTKNDPQGRKVIFDSLDKKYKHFMPIGRLDYSSEGLILLTDSVDVANKLMHSKLERIYKIKVNGEIHKKVEEAMLNGLELEDATTGAHEKSKIKSMNFEPFIAYQIISNNKNFSKLKVAIAEGKNRELRRFFGHFGLEVMDLKRFEFGGISLNNLPTGKSRYLTKDEYKDLRLFLNENE</sequence>
<accession>A0A5R8Y269</accession>
<dbReference type="InterPro" id="IPR050343">
    <property type="entry name" value="RsuA_PseudoU_synthase"/>
</dbReference>
<dbReference type="SMART" id="SM00363">
    <property type="entry name" value="S4"/>
    <property type="match status" value="1"/>
</dbReference>
<dbReference type="Gene3D" id="3.30.70.1560">
    <property type="entry name" value="Alpha-L RNA-binding motif"/>
    <property type="match status" value="1"/>
</dbReference>
<comment type="similarity">
    <text evidence="1 4">Belongs to the pseudouridine synthase RsuA family.</text>
</comment>
<evidence type="ECO:0000313" key="6">
    <source>
        <dbReference type="EMBL" id="TLP39266.1"/>
    </source>
</evidence>
<dbReference type="EC" id="5.4.99.-" evidence="4"/>
<proteinExistence type="inferred from homology"/>
<organism evidence="6 7">
    <name type="scientific">Arcobacter arenosus</name>
    <dbReference type="NCBI Taxonomy" id="2576037"/>
    <lineage>
        <taxon>Bacteria</taxon>
        <taxon>Pseudomonadati</taxon>
        <taxon>Campylobacterota</taxon>
        <taxon>Epsilonproteobacteria</taxon>
        <taxon>Campylobacterales</taxon>
        <taxon>Arcobacteraceae</taxon>
        <taxon>Arcobacter</taxon>
    </lineage>
</organism>
<dbReference type="Proteomes" id="UP000308901">
    <property type="component" value="Unassembled WGS sequence"/>
</dbReference>
<dbReference type="GO" id="GO:0003723">
    <property type="term" value="F:RNA binding"/>
    <property type="evidence" value="ECO:0007669"/>
    <property type="project" value="UniProtKB-KW"/>
</dbReference>
<dbReference type="OrthoDB" id="9807213at2"/>
<comment type="caution">
    <text evidence="6">The sequence shown here is derived from an EMBL/GenBank/DDBJ whole genome shotgun (WGS) entry which is preliminary data.</text>
</comment>
<dbReference type="InterPro" id="IPR002942">
    <property type="entry name" value="S4_RNA-bd"/>
</dbReference>
<dbReference type="PANTHER" id="PTHR47683:SF2">
    <property type="entry name" value="RNA-BINDING S4 DOMAIN-CONTAINING PROTEIN"/>
    <property type="match status" value="1"/>
</dbReference>
<evidence type="ECO:0000256" key="4">
    <source>
        <dbReference type="RuleBase" id="RU003887"/>
    </source>
</evidence>